<dbReference type="NCBIfam" id="TIGR01168">
    <property type="entry name" value="YSIRK_signal"/>
    <property type="match status" value="1"/>
</dbReference>
<dbReference type="InterPro" id="IPR046450">
    <property type="entry name" value="PA_dom_sf"/>
</dbReference>
<comment type="caution">
    <text evidence="16">The sequence shown here is derived from an EMBL/GenBank/DDBJ whole genome shotgun (WGS) entry which is preliminary data.</text>
</comment>
<dbReference type="InterPro" id="IPR003137">
    <property type="entry name" value="PA_domain"/>
</dbReference>
<dbReference type="PROSITE" id="PS50847">
    <property type="entry name" value="GRAM_POS_ANCHORING"/>
    <property type="match status" value="1"/>
</dbReference>
<dbReference type="PRINTS" id="PR00723">
    <property type="entry name" value="SUBTILISIN"/>
</dbReference>
<keyword evidence="5 14" id="KW-0732">Signal</keyword>
<keyword evidence="13" id="KW-0812">Transmembrane</keyword>
<evidence type="ECO:0000259" key="15">
    <source>
        <dbReference type="PROSITE" id="PS50847"/>
    </source>
</evidence>
<organism evidence="16 17">
    <name type="scientific">Streptococcus panodentis</name>
    <dbReference type="NCBI Taxonomy" id="1581472"/>
    <lineage>
        <taxon>Bacteria</taxon>
        <taxon>Bacillati</taxon>
        <taxon>Bacillota</taxon>
        <taxon>Bacilli</taxon>
        <taxon>Lactobacillales</taxon>
        <taxon>Streptococcaceae</taxon>
        <taxon>Streptococcus</taxon>
    </lineage>
</organism>
<dbReference type="CDD" id="cd07475">
    <property type="entry name" value="Peptidases_S8_C5a_Peptidase"/>
    <property type="match status" value="1"/>
</dbReference>
<dbReference type="GO" id="GO:0008233">
    <property type="term" value="F:peptidase activity"/>
    <property type="evidence" value="ECO:0007669"/>
    <property type="project" value="UniProtKB-KW"/>
</dbReference>
<dbReference type="SUPFAM" id="SSF52743">
    <property type="entry name" value="Subtilisin-like"/>
    <property type="match status" value="1"/>
</dbReference>
<dbReference type="PANTHER" id="PTHR43399">
    <property type="entry name" value="SUBTILISIN-RELATED"/>
    <property type="match status" value="1"/>
</dbReference>
<evidence type="ECO:0000256" key="11">
    <source>
        <dbReference type="RuleBase" id="RU003355"/>
    </source>
</evidence>
<keyword evidence="9" id="KW-0572">Peptidoglycan-anchor</keyword>
<evidence type="ECO:0000256" key="9">
    <source>
        <dbReference type="ARBA" id="ARBA00023088"/>
    </source>
</evidence>
<keyword evidence="17" id="KW-1185">Reference proteome</keyword>
<dbReference type="InterPro" id="IPR010435">
    <property type="entry name" value="C5a/SBT2-like_Fn3"/>
</dbReference>
<feature type="compositionally biased region" description="Low complexity" evidence="12">
    <location>
        <begin position="110"/>
        <end position="132"/>
    </location>
</feature>
<dbReference type="InterPro" id="IPR036852">
    <property type="entry name" value="Peptidase_S8/S53_dom_sf"/>
</dbReference>
<sequence>MEFQKQQRFSVRKYAVGVASVLVGVLFSAQVALADTESQLQPPLPQLEQPAMQLESSAAPQQPSDSVPAASAQPSSSQTEGGSLSDPAADAASPLAKQETAGVEQPLLQETAAGTAGSEQAAATAAPTAGPSLDKLPQQSQPLYQDTDAVRVLVKLKEEKDLPADWLETESGRQLRIASRAPIRREVLAELEAQGIRYQKLYEFDLLFNGFALETTYGDAKKIRGLARVDKIDLSLFHESERSAAPAAAASPQSGSPVKVSEENSLINLQPLWDRGIKGQGQVVAVIDTGIDPSHDIFRLTDISKAKYKSEAELEAVKQKAGIRYGKWYSDKIVYVHNYSDLDEQVKEEDPISHGAHVAGTAVGNASQPSPNGEIIRGVAPEAQLMFLRAFSDTKGGGKVQTFVYTKALEDAVKLGADTVNMSLGTASGAMSDMGDITLQAFELARKAGVTVTVAATNMATNGFWYSKPLASTPDYGMAGSPSINPHALSIASINSLTKHESTAASITVPELAGQTAFDNGKIEMVSYVERDSFRTTIPQSYVYVERGGAANYQDSKVDGQVVLTERGGSVSDVDKIKYLKAAGAAGLVFYQMEEQGDRPVKFDIGGLGERFPVGVIGHKFGRELARHAGSYSLHFDIHFKRIPYEQAREMSDFSSWGLSADGDLKPDVTLPGGMIYSSVNNNEYYMDRGTSMAAPHAAGAVALVKQVLQERFPAASSEQLHTLMRQLVMSTAVPHVNSESGTYSSVRQQGAGIMDVTAAAYGDLYLTADGDRSSLTLGNVEDSFRFDVTVHNLSGQDRQLAYRTVVGTDEVADGKMTLRTRELARIEGRETVTVPAYGSKTVTIAVDSSAYREELSRLMKNGYFLEGFVFFRDAASQKELVSLPYIGFKGAFQNLQGIEKSIYDYAESEKPFYYYKDKTDYADDAVPANPERNPDNHFTSLISYVYENGAYETKTLGQDGERFDGSQLYFSPNGDLRFDTVRFKAVMLRNVENVHLAVFKKEDQERLHPVYESGNESHRKTDWSYRRGSRSEIFYDLDWNGTDKDGSRLPDGEYQFVVSYRPAASGALEQELNFSVKIDTTAPQMAAGTAHYDKASRIFRPGSIVESGSGLAGTYLSYQKDGQEVSLEANADGSYTLPADADPSTVRFYVWDKVDNTSEVDMDGRAVSAAAAADGAAGSGASAAPATAAAGAGKAAENAAAGTPAAQNPAASPGKGSIDLVFADSAGNAINYYSSIVRYQVLDAAGQPVAGEFDGTQNGGSYPELPYGKYTVQIAYSDEHYDWGSDTVKEVTVDEEHPRPTVTFHFTYLDANRFSLVFDRPLPKGTAVKVRNSKGREFDLIQSKYDRMAFERVLYNGGYTVHISLPEDYEVAENDFLYNVENRINRRLVSLIVPSYVSQLPTSEDSVLKGMIDFGTGKISDKAVFTVAAVSDDVPETIQKEAEEHSQLPAFYQLRLQKKGQDIETAGKKTIRLTGIKGHLAKVYLQTGTGLEAVTAKTEDGSLILEMDKLGSIIVLTDRQVSELDKSQLQAAVHSGYQLLLQPVYQYDSKDRQDAFQAALLAAEAALADPALTYRAYAEALADLEKAAQALSGQAPAAPQPALASAARAGSQSADPAFLSAAPAAPAFPYLPATGEKASRLAFLGGVLTFLGLGLLTLKGSGKEKR</sequence>
<feature type="domain" description="Gram-positive cocci surface proteins LPxTG" evidence="15">
    <location>
        <begin position="1632"/>
        <end position="1667"/>
    </location>
</feature>
<dbReference type="PANTHER" id="PTHR43399:SF4">
    <property type="entry name" value="CELL WALL-ASSOCIATED PROTEASE"/>
    <property type="match status" value="1"/>
</dbReference>
<evidence type="ECO:0000313" key="16">
    <source>
        <dbReference type="EMBL" id="MBP2620565.1"/>
    </source>
</evidence>
<keyword evidence="13" id="KW-1133">Transmembrane helix</keyword>
<dbReference type="Pfam" id="PF06280">
    <property type="entry name" value="fn3_5"/>
    <property type="match status" value="1"/>
</dbReference>
<protein>
    <submittedName>
        <fullName evidence="16">Serine protease</fullName>
    </submittedName>
</protein>
<evidence type="ECO:0000256" key="3">
    <source>
        <dbReference type="ARBA" id="ARBA00022525"/>
    </source>
</evidence>
<keyword evidence="8 10" id="KW-0720">Serine protease</keyword>
<dbReference type="PROSITE" id="PS51892">
    <property type="entry name" value="SUBTILASE"/>
    <property type="match status" value="1"/>
</dbReference>
<dbReference type="Gene3D" id="3.50.30.30">
    <property type="match status" value="1"/>
</dbReference>
<keyword evidence="3" id="KW-0964">Secreted</keyword>
<evidence type="ECO:0000256" key="5">
    <source>
        <dbReference type="ARBA" id="ARBA00022729"/>
    </source>
</evidence>
<dbReference type="PROSITE" id="PS00138">
    <property type="entry name" value="SUBTILASE_SER"/>
    <property type="match status" value="1"/>
</dbReference>
<evidence type="ECO:0000256" key="13">
    <source>
        <dbReference type="SAM" id="Phobius"/>
    </source>
</evidence>
<dbReference type="InterPro" id="IPR005877">
    <property type="entry name" value="YSIRK_signal_dom"/>
</dbReference>
<feature type="active site" description="Charge relay system" evidence="10">
    <location>
        <position position="354"/>
    </location>
</feature>
<dbReference type="InterPro" id="IPR023828">
    <property type="entry name" value="Peptidase_S8_Ser-AS"/>
</dbReference>
<feature type="signal peptide" evidence="14">
    <location>
        <begin position="1"/>
        <end position="34"/>
    </location>
</feature>
<evidence type="ECO:0000256" key="8">
    <source>
        <dbReference type="ARBA" id="ARBA00022825"/>
    </source>
</evidence>
<dbReference type="SUPFAM" id="SSF52025">
    <property type="entry name" value="PA domain"/>
    <property type="match status" value="1"/>
</dbReference>
<keyword evidence="7 10" id="KW-0378">Hydrolase</keyword>
<dbReference type="InterPro" id="IPR000209">
    <property type="entry name" value="Peptidase_S8/S53_dom"/>
</dbReference>
<dbReference type="Gene3D" id="2.60.40.1710">
    <property type="entry name" value="Subtilisin-like superfamily"/>
    <property type="match status" value="1"/>
</dbReference>
<dbReference type="Proteomes" id="UP001519349">
    <property type="component" value="Unassembled WGS sequence"/>
</dbReference>
<dbReference type="Pfam" id="PF02225">
    <property type="entry name" value="PA"/>
    <property type="match status" value="1"/>
</dbReference>
<dbReference type="Pfam" id="PF00082">
    <property type="entry name" value="Peptidase_S8"/>
    <property type="match status" value="1"/>
</dbReference>
<feature type="compositionally biased region" description="Low complexity" evidence="12">
    <location>
        <begin position="51"/>
        <end position="96"/>
    </location>
</feature>
<dbReference type="PROSITE" id="PS00136">
    <property type="entry name" value="SUBTILASE_ASP"/>
    <property type="match status" value="1"/>
</dbReference>
<name>A0ABS5AVR0_9STRE</name>
<evidence type="ECO:0000256" key="7">
    <source>
        <dbReference type="ARBA" id="ARBA00022801"/>
    </source>
</evidence>
<gene>
    <name evidence="16" type="ORF">DHL47_04280</name>
</gene>
<dbReference type="GO" id="GO:0006508">
    <property type="term" value="P:proteolysis"/>
    <property type="evidence" value="ECO:0007669"/>
    <property type="project" value="UniProtKB-KW"/>
</dbReference>
<dbReference type="InterPro" id="IPR051048">
    <property type="entry name" value="Peptidase_S8/S53_subtilisin"/>
</dbReference>
<proteinExistence type="inferred from homology"/>
<feature type="transmembrane region" description="Helical" evidence="13">
    <location>
        <begin position="1642"/>
        <end position="1659"/>
    </location>
</feature>
<keyword evidence="4 10" id="KW-0645">Protease</keyword>
<evidence type="ECO:0000313" key="17">
    <source>
        <dbReference type="Proteomes" id="UP001519349"/>
    </source>
</evidence>
<evidence type="ECO:0000256" key="14">
    <source>
        <dbReference type="SAM" id="SignalP"/>
    </source>
</evidence>
<keyword evidence="2" id="KW-0134">Cell wall</keyword>
<dbReference type="RefSeq" id="WP_209550996.1">
    <property type="nucleotide sequence ID" value="NZ_QFAY01000006.1"/>
</dbReference>
<evidence type="ECO:0000256" key="6">
    <source>
        <dbReference type="ARBA" id="ARBA00022737"/>
    </source>
</evidence>
<dbReference type="InterPro" id="IPR019931">
    <property type="entry name" value="LPXTG_anchor"/>
</dbReference>
<feature type="region of interest" description="Disordered" evidence="12">
    <location>
        <begin position="51"/>
        <end position="142"/>
    </location>
</feature>
<feature type="chain" id="PRO_5047133172" evidence="14">
    <location>
        <begin position="35"/>
        <end position="1667"/>
    </location>
</feature>
<dbReference type="InterPro" id="IPR023827">
    <property type="entry name" value="Peptidase_S8_Asp-AS"/>
</dbReference>
<dbReference type="EMBL" id="QFAY01000006">
    <property type="protein sequence ID" value="MBP2620565.1"/>
    <property type="molecule type" value="Genomic_DNA"/>
</dbReference>
<dbReference type="Pfam" id="PF04650">
    <property type="entry name" value="YSIRK_signal"/>
    <property type="match status" value="1"/>
</dbReference>
<keyword evidence="13" id="KW-0472">Membrane</keyword>
<evidence type="ECO:0000256" key="1">
    <source>
        <dbReference type="ARBA" id="ARBA00011073"/>
    </source>
</evidence>
<dbReference type="NCBIfam" id="NF040553">
    <property type="entry name" value="SGO_0316_fam"/>
    <property type="match status" value="1"/>
</dbReference>
<dbReference type="InterPro" id="IPR034216">
    <property type="entry name" value="C5a_Peptidase"/>
</dbReference>
<dbReference type="Gene3D" id="3.40.50.200">
    <property type="entry name" value="Peptidase S8/S53 domain"/>
    <property type="match status" value="1"/>
</dbReference>
<keyword evidence="6" id="KW-0677">Repeat</keyword>
<evidence type="ECO:0000256" key="4">
    <source>
        <dbReference type="ARBA" id="ARBA00022670"/>
    </source>
</evidence>
<dbReference type="InterPro" id="IPR015500">
    <property type="entry name" value="Peptidase_S8_subtilisin-rel"/>
</dbReference>
<evidence type="ECO:0000256" key="2">
    <source>
        <dbReference type="ARBA" id="ARBA00022512"/>
    </source>
</evidence>
<evidence type="ECO:0000256" key="12">
    <source>
        <dbReference type="SAM" id="MobiDB-lite"/>
    </source>
</evidence>
<evidence type="ECO:0000256" key="10">
    <source>
        <dbReference type="PROSITE-ProRule" id="PRU01240"/>
    </source>
</evidence>
<accession>A0ABS5AVR0</accession>
<reference evidence="16 17" key="1">
    <citation type="submission" date="2018-05" db="EMBL/GenBank/DDBJ databases">
        <title>Draft genome sequence of Streptococcus panodentis CCUG 70867T.</title>
        <authorList>
            <person name="Salva-Serra F."/>
            <person name="Mendez V."/>
            <person name="Jaen-Luchoro D."/>
            <person name="Gonzales-Siles L."/>
            <person name="Karlsson R."/>
            <person name="Engstrom-Jakobsson H."/>
            <person name="Busquets A."/>
            <person name="Gomila M."/>
            <person name="Pineiro-Iglesias B."/>
            <person name="Bennasar-Figueras A."/>
            <person name="Seeger M."/>
            <person name="Moore E."/>
        </authorList>
    </citation>
    <scope>NUCLEOTIDE SEQUENCE [LARGE SCALE GENOMIC DNA]</scope>
    <source>
        <strain evidence="16 17">CCUG 70867</strain>
    </source>
</reference>
<feature type="active site" description="Charge relay system" evidence="10">
    <location>
        <position position="288"/>
    </location>
</feature>
<feature type="active site" description="Charge relay system" evidence="10">
    <location>
        <position position="692"/>
    </location>
</feature>
<comment type="similarity">
    <text evidence="1 10 11">Belongs to the peptidase S8 family.</text>
</comment>